<reference evidence="1" key="1">
    <citation type="journal article" date="2014" name="Front. Microbiol.">
        <title>High frequency of phylogenetically diverse reductive dehalogenase-homologous genes in deep subseafloor sedimentary metagenomes.</title>
        <authorList>
            <person name="Kawai M."/>
            <person name="Futagami T."/>
            <person name="Toyoda A."/>
            <person name="Takaki Y."/>
            <person name="Nishi S."/>
            <person name="Hori S."/>
            <person name="Arai W."/>
            <person name="Tsubouchi T."/>
            <person name="Morono Y."/>
            <person name="Uchiyama I."/>
            <person name="Ito T."/>
            <person name="Fujiyama A."/>
            <person name="Inagaki F."/>
            <person name="Takami H."/>
        </authorList>
    </citation>
    <scope>NUCLEOTIDE SEQUENCE</scope>
    <source>
        <strain evidence="1">Expedition CK06-06</strain>
    </source>
</reference>
<sequence length="202" mass="22737">MAGEEEEKEIKMGKCFVMQPFDKGPFDKRYEDVIVPAIKKTGLEPYRVDRDPSVSIPISDIESGIRSADVCLADITTDNPNIWFELGYTIACNQLVILICSDSRNTPFPFDVQHRSITKYKTESQRDFEQLKQDIIARIKAAVERREKIGRLSIPSSIADIEGLSQYEMAALVTIVENINGPKCWISIGMIIENMIGAGFTK</sequence>
<dbReference type="AlphaFoldDB" id="X0UKS1"/>
<gene>
    <name evidence="1" type="ORF">S01H1_38583</name>
</gene>
<proteinExistence type="predicted"/>
<dbReference type="SUPFAM" id="SSF52309">
    <property type="entry name" value="N-(deoxy)ribosyltransferase-like"/>
    <property type="match status" value="1"/>
</dbReference>
<dbReference type="EMBL" id="BARS01024297">
    <property type="protein sequence ID" value="GAG06220.1"/>
    <property type="molecule type" value="Genomic_DNA"/>
</dbReference>
<evidence type="ECO:0008006" key="2">
    <source>
        <dbReference type="Google" id="ProtNLM"/>
    </source>
</evidence>
<comment type="caution">
    <text evidence="1">The sequence shown here is derived from an EMBL/GenBank/DDBJ whole genome shotgun (WGS) entry which is preliminary data.</text>
</comment>
<name>X0UKS1_9ZZZZ</name>
<accession>X0UKS1</accession>
<organism evidence="1">
    <name type="scientific">marine sediment metagenome</name>
    <dbReference type="NCBI Taxonomy" id="412755"/>
    <lineage>
        <taxon>unclassified sequences</taxon>
        <taxon>metagenomes</taxon>
        <taxon>ecological metagenomes</taxon>
    </lineage>
</organism>
<protein>
    <recommendedName>
        <fullName evidence="2">Nucleoside 2-deoxyribosyltransferase</fullName>
    </recommendedName>
</protein>
<evidence type="ECO:0000313" key="1">
    <source>
        <dbReference type="EMBL" id="GAG06220.1"/>
    </source>
</evidence>
<feature type="non-terminal residue" evidence="1">
    <location>
        <position position="202"/>
    </location>
</feature>
<dbReference type="Gene3D" id="3.40.50.450">
    <property type="match status" value="1"/>
</dbReference>